<dbReference type="EMBL" id="LAZR01056686">
    <property type="protein sequence ID" value="KKK73662.1"/>
    <property type="molecule type" value="Genomic_DNA"/>
</dbReference>
<evidence type="ECO:0000313" key="1">
    <source>
        <dbReference type="EMBL" id="KKK73662.1"/>
    </source>
</evidence>
<proteinExistence type="predicted"/>
<dbReference type="GO" id="GO:0005829">
    <property type="term" value="C:cytosol"/>
    <property type="evidence" value="ECO:0007669"/>
    <property type="project" value="TreeGrafter"/>
</dbReference>
<name>A0A0F8XX31_9ZZZZ</name>
<organism evidence="1">
    <name type="scientific">marine sediment metagenome</name>
    <dbReference type="NCBI Taxonomy" id="412755"/>
    <lineage>
        <taxon>unclassified sequences</taxon>
        <taxon>metagenomes</taxon>
        <taxon>ecological metagenomes</taxon>
    </lineage>
</organism>
<dbReference type="InterPro" id="IPR050625">
    <property type="entry name" value="ParA/MinD_ATPase"/>
</dbReference>
<protein>
    <submittedName>
        <fullName evidence="1">Uncharacterized protein</fullName>
    </submittedName>
</protein>
<sequence>MAGNLAISLSQLGHKVCVVDFDLGAGGLDQILGLSPEKTIANLVRDDNPDHTGNYLTPFSDNLSLLAAPERPELSLTLDSSMAHAILSNLKQSFDFIVVDMPATIESHVLATLEMSDFVGLLVENDILSAKAAVFALQNLALLGYQLQTMHLIVNKFNWRGLSLDEITEALGIPIFWRVDRDKVLVDSVDNAKPFVIDKPKAAVTANLRRLALALSIEFGKTRTRR</sequence>
<gene>
    <name evidence="1" type="ORF">LCGC14_2891590</name>
</gene>
<dbReference type="GO" id="GO:0051782">
    <property type="term" value="P:negative regulation of cell division"/>
    <property type="evidence" value="ECO:0007669"/>
    <property type="project" value="TreeGrafter"/>
</dbReference>
<dbReference type="PANTHER" id="PTHR43384:SF13">
    <property type="entry name" value="SLR0110 PROTEIN"/>
    <property type="match status" value="1"/>
</dbReference>
<dbReference type="Gene3D" id="3.40.50.300">
    <property type="entry name" value="P-loop containing nucleotide triphosphate hydrolases"/>
    <property type="match status" value="1"/>
</dbReference>
<dbReference type="InterPro" id="IPR027417">
    <property type="entry name" value="P-loop_NTPase"/>
</dbReference>
<dbReference type="PANTHER" id="PTHR43384">
    <property type="entry name" value="SEPTUM SITE-DETERMINING PROTEIN MIND HOMOLOG, CHLOROPLASTIC-RELATED"/>
    <property type="match status" value="1"/>
</dbReference>
<dbReference type="GO" id="GO:0009898">
    <property type="term" value="C:cytoplasmic side of plasma membrane"/>
    <property type="evidence" value="ECO:0007669"/>
    <property type="project" value="TreeGrafter"/>
</dbReference>
<dbReference type="GO" id="GO:0005524">
    <property type="term" value="F:ATP binding"/>
    <property type="evidence" value="ECO:0007669"/>
    <property type="project" value="TreeGrafter"/>
</dbReference>
<dbReference type="GO" id="GO:0016887">
    <property type="term" value="F:ATP hydrolysis activity"/>
    <property type="evidence" value="ECO:0007669"/>
    <property type="project" value="TreeGrafter"/>
</dbReference>
<dbReference type="AlphaFoldDB" id="A0A0F8XX31"/>
<accession>A0A0F8XX31</accession>
<reference evidence="1" key="1">
    <citation type="journal article" date="2015" name="Nature">
        <title>Complex archaea that bridge the gap between prokaryotes and eukaryotes.</title>
        <authorList>
            <person name="Spang A."/>
            <person name="Saw J.H."/>
            <person name="Jorgensen S.L."/>
            <person name="Zaremba-Niedzwiedzka K."/>
            <person name="Martijn J."/>
            <person name="Lind A.E."/>
            <person name="van Eijk R."/>
            <person name="Schleper C."/>
            <person name="Guy L."/>
            <person name="Ettema T.J."/>
        </authorList>
    </citation>
    <scope>NUCLEOTIDE SEQUENCE</scope>
</reference>
<dbReference type="SUPFAM" id="SSF52540">
    <property type="entry name" value="P-loop containing nucleoside triphosphate hydrolases"/>
    <property type="match status" value="1"/>
</dbReference>
<comment type="caution">
    <text evidence="1">The sequence shown here is derived from an EMBL/GenBank/DDBJ whole genome shotgun (WGS) entry which is preliminary data.</text>
</comment>